<name>A0A9N9FI65_9GLOM</name>
<dbReference type="Gene3D" id="3.30.420.10">
    <property type="entry name" value="Ribonuclease H-like superfamily/Ribonuclease H"/>
    <property type="match status" value="1"/>
</dbReference>
<evidence type="ECO:0000313" key="3">
    <source>
        <dbReference type="EMBL" id="CAG8537883.1"/>
    </source>
</evidence>
<evidence type="ECO:0000256" key="1">
    <source>
        <dbReference type="SAM" id="MobiDB-lite"/>
    </source>
</evidence>
<sequence length="199" mass="21992">MSERKSTTAIKGQATKVEKDSQWKKLRAMTSEKTEKESKLIIEKGKHSSTTEVISNISPWEENIFITTDAEGNFESFTKIMGCGIIVKKIDDMTTWNFNAKSEGPPSSNRTELGAIIIALKIMPTEGKATIYSDSLAMISAIKIVEGLIKKKKTRLHKVTAHAGDKYNELADEQAKKGAKEGGKITTNMAIINRMVNVK</sequence>
<feature type="compositionally biased region" description="Basic and acidic residues" evidence="1">
    <location>
        <begin position="30"/>
        <end position="40"/>
    </location>
</feature>
<accession>A0A9N9FI65</accession>
<feature type="region of interest" description="Disordered" evidence="1">
    <location>
        <begin position="21"/>
        <end position="40"/>
    </location>
</feature>
<dbReference type="EMBL" id="CAJVPK010000667">
    <property type="protein sequence ID" value="CAG8537883.1"/>
    <property type="molecule type" value="Genomic_DNA"/>
</dbReference>
<protein>
    <submittedName>
        <fullName evidence="3">5007_t:CDS:1</fullName>
    </submittedName>
</protein>
<dbReference type="Pfam" id="PF00075">
    <property type="entry name" value="RNase_H"/>
    <property type="match status" value="1"/>
</dbReference>
<dbReference type="GO" id="GO:0004523">
    <property type="term" value="F:RNA-DNA hybrid ribonuclease activity"/>
    <property type="evidence" value="ECO:0007669"/>
    <property type="project" value="InterPro"/>
</dbReference>
<reference evidence="3" key="1">
    <citation type="submission" date="2021-06" db="EMBL/GenBank/DDBJ databases">
        <authorList>
            <person name="Kallberg Y."/>
            <person name="Tangrot J."/>
            <person name="Rosling A."/>
        </authorList>
    </citation>
    <scope>NUCLEOTIDE SEQUENCE</scope>
    <source>
        <strain evidence="3">AZ414A</strain>
    </source>
</reference>
<keyword evidence="4" id="KW-1185">Reference proteome</keyword>
<dbReference type="InterPro" id="IPR002156">
    <property type="entry name" value="RNaseH_domain"/>
</dbReference>
<dbReference type="InterPro" id="IPR012337">
    <property type="entry name" value="RNaseH-like_sf"/>
</dbReference>
<dbReference type="InterPro" id="IPR036397">
    <property type="entry name" value="RNaseH_sf"/>
</dbReference>
<dbReference type="Proteomes" id="UP000789706">
    <property type="component" value="Unassembled WGS sequence"/>
</dbReference>
<dbReference type="GO" id="GO:0003676">
    <property type="term" value="F:nucleic acid binding"/>
    <property type="evidence" value="ECO:0007669"/>
    <property type="project" value="InterPro"/>
</dbReference>
<evidence type="ECO:0000313" key="4">
    <source>
        <dbReference type="Proteomes" id="UP000789706"/>
    </source>
</evidence>
<evidence type="ECO:0000259" key="2">
    <source>
        <dbReference type="Pfam" id="PF00075"/>
    </source>
</evidence>
<feature type="domain" description="RNase H type-1" evidence="2">
    <location>
        <begin position="78"/>
        <end position="151"/>
    </location>
</feature>
<dbReference type="SUPFAM" id="SSF53098">
    <property type="entry name" value="Ribonuclease H-like"/>
    <property type="match status" value="1"/>
</dbReference>
<dbReference type="OrthoDB" id="2423558at2759"/>
<proteinExistence type="predicted"/>
<gene>
    <name evidence="3" type="ORF">DEBURN_LOCUS6463</name>
</gene>
<dbReference type="AlphaFoldDB" id="A0A9N9FI65"/>
<organism evidence="3 4">
    <name type="scientific">Diversispora eburnea</name>
    <dbReference type="NCBI Taxonomy" id="1213867"/>
    <lineage>
        <taxon>Eukaryota</taxon>
        <taxon>Fungi</taxon>
        <taxon>Fungi incertae sedis</taxon>
        <taxon>Mucoromycota</taxon>
        <taxon>Glomeromycotina</taxon>
        <taxon>Glomeromycetes</taxon>
        <taxon>Diversisporales</taxon>
        <taxon>Diversisporaceae</taxon>
        <taxon>Diversispora</taxon>
    </lineage>
</organism>
<comment type="caution">
    <text evidence="3">The sequence shown here is derived from an EMBL/GenBank/DDBJ whole genome shotgun (WGS) entry which is preliminary data.</text>
</comment>